<keyword evidence="2 5" id="KW-0812">Transmembrane</keyword>
<dbReference type="Pfam" id="PF10112">
    <property type="entry name" value="Halogen_Hydrol"/>
    <property type="match status" value="1"/>
</dbReference>
<keyword evidence="8" id="KW-1185">Reference proteome</keyword>
<protein>
    <submittedName>
        <fullName evidence="7">5-bromo-4-chloroindolyl phosphate hydrolysis protein</fullName>
    </submittedName>
</protein>
<dbReference type="EMBL" id="CYYU01000016">
    <property type="protein sequence ID" value="CUN96605.1"/>
    <property type="molecule type" value="Genomic_DNA"/>
</dbReference>
<feature type="transmembrane region" description="Helical" evidence="5">
    <location>
        <begin position="29"/>
        <end position="49"/>
    </location>
</feature>
<keyword evidence="3 5" id="KW-1133">Transmembrane helix</keyword>
<evidence type="ECO:0000259" key="6">
    <source>
        <dbReference type="Pfam" id="PF05154"/>
    </source>
</evidence>
<organism evidence="7 8">
    <name type="scientific">Mitsuokella jalaludinii</name>
    <dbReference type="NCBI Taxonomy" id="187979"/>
    <lineage>
        <taxon>Bacteria</taxon>
        <taxon>Bacillati</taxon>
        <taxon>Bacillota</taxon>
        <taxon>Negativicutes</taxon>
        <taxon>Selenomonadales</taxon>
        <taxon>Selenomonadaceae</taxon>
        <taxon>Mitsuokella</taxon>
    </lineage>
</organism>
<keyword evidence="4 5" id="KW-0472">Membrane</keyword>
<evidence type="ECO:0000256" key="5">
    <source>
        <dbReference type="SAM" id="Phobius"/>
    </source>
</evidence>
<evidence type="ECO:0000313" key="8">
    <source>
        <dbReference type="Proteomes" id="UP000095546"/>
    </source>
</evidence>
<evidence type="ECO:0000256" key="2">
    <source>
        <dbReference type="ARBA" id="ARBA00022692"/>
    </source>
</evidence>
<dbReference type="GO" id="GO:0016020">
    <property type="term" value="C:membrane"/>
    <property type="evidence" value="ECO:0007669"/>
    <property type="project" value="UniProtKB-SubCell"/>
</dbReference>
<dbReference type="STRING" id="187979.ERS852385_01805"/>
<evidence type="ECO:0000313" key="7">
    <source>
        <dbReference type="EMBL" id="CUN96605.1"/>
    </source>
</evidence>
<dbReference type="InterPro" id="IPR007829">
    <property type="entry name" value="TM2"/>
</dbReference>
<dbReference type="OrthoDB" id="9816361at2"/>
<dbReference type="InterPro" id="IPR018770">
    <property type="entry name" value="ChloroindolylP_hydrolase"/>
</dbReference>
<evidence type="ECO:0000256" key="1">
    <source>
        <dbReference type="ARBA" id="ARBA00004141"/>
    </source>
</evidence>
<sequence length="360" mass="41518">MKGFLWSLSAFFFLLGCGSIDYLLKNPDYIALPAGMTAVFTVLCIYFGYRAKTYDGRAIDRHHKLELKDYSADEAELIETSWQKAIADYTRVETARKTIRDGELREQLAVMQRVASNLLDYLEKHPKAIPAARRFIDTYQDRAANLAEEYRELEKTGLDTEQVADTRANIKETLYSFDEAYEKEFERVLGDKLLDMDAELAVLQKTMAADGIENLPEHEAKKPSATVKQNDEEKTTVLKEVRHLFDKKEPVVHGTGLQNRGGRKHPRRRAFRAAETFRIAMPEELRSSVLKEKLIMSALAIFGGCIGAHKFYQGKTKWGILYLLFWWTAIPGIVGFFEGMRYLFMSMDDFYDMYYQGNRR</sequence>
<evidence type="ECO:0000256" key="4">
    <source>
        <dbReference type="ARBA" id="ARBA00023136"/>
    </source>
</evidence>
<dbReference type="PROSITE" id="PS51257">
    <property type="entry name" value="PROKAR_LIPOPROTEIN"/>
    <property type="match status" value="1"/>
</dbReference>
<feature type="transmembrane region" description="Helical" evidence="5">
    <location>
        <begin position="318"/>
        <end position="337"/>
    </location>
</feature>
<proteinExistence type="predicted"/>
<feature type="domain" description="TM2" evidence="6">
    <location>
        <begin position="291"/>
        <end position="338"/>
    </location>
</feature>
<dbReference type="RefSeq" id="WP_082427740.1">
    <property type="nucleotide sequence ID" value="NZ_CABIWZ010000016.1"/>
</dbReference>
<gene>
    <name evidence="7" type="ORF">ERS852385_01805</name>
</gene>
<evidence type="ECO:0000256" key="3">
    <source>
        <dbReference type="ARBA" id="ARBA00022989"/>
    </source>
</evidence>
<name>A0A174BAC2_9FIRM</name>
<comment type="subcellular location">
    <subcellularLocation>
        <location evidence="1">Membrane</location>
        <topology evidence="1">Multi-pass membrane protein</topology>
    </subcellularLocation>
</comment>
<accession>A0A174BAC2</accession>
<dbReference type="Pfam" id="PF05154">
    <property type="entry name" value="TM2"/>
    <property type="match status" value="1"/>
</dbReference>
<reference evidence="7 8" key="1">
    <citation type="submission" date="2015-09" db="EMBL/GenBank/DDBJ databases">
        <authorList>
            <consortium name="Pathogen Informatics"/>
        </authorList>
    </citation>
    <scope>NUCLEOTIDE SEQUENCE [LARGE SCALE GENOMIC DNA]</scope>
    <source>
        <strain evidence="7 8">2789STDY5608828</strain>
    </source>
</reference>
<dbReference type="Proteomes" id="UP000095546">
    <property type="component" value="Unassembled WGS sequence"/>
</dbReference>
<dbReference type="AlphaFoldDB" id="A0A174BAC2"/>